<evidence type="ECO:0000313" key="1">
    <source>
        <dbReference type="EMBL" id="MDR6598510.1"/>
    </source>
</evidence>
<name>A0ABU1Q6J8_9PSEU</name>
<dbReference type="Proteomes" id="UP001268819">
    <property type="component" value="Unassembled WGS sequence"/>
</dbReference>
<organism evidence="1 2">
    <name type="scientific">Saccharothrix longispora</name>
    <dbReference type="NCBI Taxonomy" id="33920"/>
    <lineage>
        <taxon>Bacteria</taxon>
        <taxon>Bacillati</taxon>
        <taxon>Actinomycetota</taxon>
        <taxon>Actinomycetes</taxon>
        <taxon>Pseudonocardiales</taxon>
        <taxon>Pseudonocardiaceae</taxon>
        <taxon>Saccharothrix</taxon>
    </lineage>
</organism>
<keyword evidence="2" id="KW-1185">Reference proteome</keyword>
<dbReference type="EMBL" id="JAVDSG010000001">
    <property type="protein sequence ID" value="MDR6598510.1"/>
    <property type="molecule type" value="Genomic_DNA"/>
</dbReference>
<evidence type="ECO:0000313" key="2">
    <source>
        <dbReference type="Proteomes" id="UP001268819"/>
    </source>
</evidence>
<dbReference type="RefSeq" id="WP_310313236.1">
    <property type="nucleotide sequence ID" value="NZ_BAAAXB010000001.1"/>
</dbReference>
<gene>
    <name evidence="1" type="ORF">J2S66_006894</name>
</gene>
<sequence>MKQRLEQSRDLGELMVIAHAVVAAESGETVTVLIDDGQGTRIATSEIRRLGRLQGAGRTVGKISLVSTLTVLERAANGPHIPDKATMRDIYQKLRCLDDGLPPIGATALLSPALWG</sequence>
<reference evidence="1 2" key="1">
    <citation type="submission" date="2023-07" db="EMBL/GenBank/DDBJ databases">
        <title>Sequencing the genomes of 1000 actinobacteria strains.</title>
        <authorList>
            <person name="Klenk H.-P."/>
        </authorList>
    </citation>
    <scope>NUCLEOTIDE SEQUENCE [LARGE SCALE GENOMIC DNA]</scope>
    <source>
        <strain evidence="1 2">DSM 43749</strain>
    </source>
</reference>
<accession>A0ABU1Q6J8</accession>
<proteinExistence type="predicted"/>
<protein>
    <submittedName>
        <fullName evidence="1">Uncharacterized protein</fullName>
    </submittedName>
</protein>
<comment type="caution">
    <text evidence="1">The sequence shown here is derived from an EMBL/GenBank/DDBJ whole genome shotgun (WGS) entry which is preliminary data.</text>
</comment>